<accession>A0A0D0GN94</accession>
<name>A0A0D0GN94_9SPHI</name>
<dbReference type="RefSeq" id="WP_041883836.1">
    <property type="nucleotide sequence ID" value="NZ_CP157278.1"/>
</dbReference>
<evidence type="ECO:0000313" key="2">
    <source>
        <dbReference type="EMBL" id="KIO75896.1"/>
    </source>
</evidence>
<dbReference type="InterPro" id="IPR036291">
    <property type="entry name" value="NAD(P)-bd_dom_sf"/>
</dbReference>
<dbReference type="Gene3D" id="3.40.50.720">
    <property type="entry name" value="NAD(P)-binding Rossmann-like Domain"/>
    <property type="match status" value="1"/>
</dbReference>
<dbReference type="SUPFAM" id="SSF51735">
    <property type="entry name" value="NAD(P)-binding Rossmann-fold domains"/>
    <property type="match status" value="1"/>
</dbReference>
<dbReference type="STRING" id="1503925.TH53_17665"/>
<dbReference type="InterPro" id="IPR016040">
    <property type="entry name" value="NAD(P)-bd_dom"/>
</dbReference>
<organism evidence="2 3">
    <name type="scientific">Pedobacter lusitanus</name>
    <dbReference type="NCBI Taxonomy" id="1503925"/>
    <lineage>
        <taxon>Bacteria</taxon>
        <taxon>Pseudomonadati</taxon>
        <taxon>Bacteroidota</taxon>
        <taxon>Sphingobacteriia</taxon>
        <taxon>Sphingobacteriales</taxon>
        <taxon>Sphingobacteriaceae</taxon>
        <taxon>Pedobacter</taxon>
    </lineage>
</organism>
<dbReference type="PROSITE" id="PS51257">
    <property type="entry name" value="PROKAR_LIPOPROTEIN"/>
    <property type="match status" value="1"/>
</dbReference>
<dbReference type="AlphaFoldDB" id="A0A0D0GN94"/>
<evidence type="ECO:0000259" key="1">
    <source>
        <dbReference type="Pfam" id="PF13460"/>
    </source>
</evidence>
<reference evidence="2 3" key="1">
    <citation type="submission" date="2015-01" db="EMBL/GenBank/DDBJ databases">
        <title>Draft genome sequence of Pedobacter sp. NL19 isolated from sludge of an effluent treatment pond in an abandoned uranium mine.</title>
        <authorList>
            <person name="Santos T."/>
            <person name="Caetano T."/>
            <person name="Covas C."/>
            <person name="Cruz A."/>
            <person name="Mendo S."/>
        </authorList>
    </citation>
    <scope>NUCLEOTIDE SEQUENCE [LARGE SCALE GENOMIC DNA]</scope>
    <source>
        <strain evidence="2 3">NL19</strain>
    </source>
</reference>
<feature type="domain" description="NAD(P)-binding" evidence="1">
    <location>
        <begin position="11"/>
        <end position="124"/>
    </location>
</feature>
<evidence type="ECO:0000313" key="3">
    <source>
        <dbReference type="Proteomes" id="UP000032049"/>
    </source>
</evidence>
<gene>
    <name evidence="2" type="ORF">TH53_17665</name>
</gene>
<dbReference type="Proteomes" id="UP000032049">
    <property type="component" value="Unassembled WGS sequence"/>
</dbReference>
<protein>
    <submittedName>
        <fullName evidence="2">Contig78, whole genome shotgun sequence</fullName>
    </submittedName>
</protein>
<comment type="caution">
    <text evidence="2">The sequence shown here is derived from an EMBL/GenBank/DDBJ whole genome shotgun (WGS) entry which is preliminary data.</text>
</comment>
<proteinExistence type="predicted"/>
<keyword evidence="3" id="KW-1185">Reference proteome</keyword>
<sequence length="226" mass="25683">MEKKRKAILAGASGSIGSCLLQDLLNDNNYTEVLVLVRKNLNIQHPKLNQLVIDFNRLSDYSAEIKGDAVFCCLGTTKSQTPDQKEYRRIDYQYPLDIAWIAQTNGAESYHLVSAMGADKNSSFFYNKTKGEVERDLKDVPFKSIHIYRPSLLDSKRSQQRFGEGMMNRLMHIINPLLIGKWKKYRSIKVEAVAKVMQAQSLNEQKGIFIHQSDQIQALSDVLTPA</sequence>
<dbReference type="CDD" id="cd05250">
    <property type="entry name" value="CC3_like_SDR_a"/>
    <property type="match status" value="1"/>
</dbReference>
<dbReference type="EMBL" id="JXRA01000078">
    <property type="protein sequence ID" value="KIO75896.1"/>
    <property type="molecule type" value="Genomic_DNA"/>
</dbReference>
<dbReference type="Pfam" id="PF13460">
    <property type="entry name" value="NAD_binding_10"/>
    <property type="match status" value="1"/>
</dbReference>
<dbReference type="OrthoDB" id="9798632at2"/>
<dbReference type="PANTHER" id="PTHR14097">
    <property type="entry name" value="OXIDOREDUCTASE HTATIP2"/>
    <property type="match status" value="1"/>
</dbReference>
<dbReference type="PANTHER" id="PTHR14097:SF7">
    <property type="entry name" value="OXIDOREDUCTASE HTATIP2"/>
    <property type="match status" value="1"/>
</dbReference>